<dbReference type="PROSITE" id="PS51186">
    <property type="entry name" value="GNAT"/>
    <property type="match status" value="1"/>
</dbReference>
<dbReference type="CDD" id="cd04301">
    <property type="entry name" value="NAT_SF"/>
    <property type="match status" value="1"/>
</dbReference>
<dbReference type="PANTHER" id="PTHR43877">
    <property type="entry name" value="AMINOALKYLPHOSPHONATE N-ACETYLTRANSFERASE-RELATED-RELATED"/>
    <property type="match status" value="1"/>
</dbReference>
<evidence type="ECO:0000313" key="5">
    <source>
        <dbReference type="Proteomes" id="UP000634134"/>
    </source>
</evidence>
<feature type="domain" description="N-acetyltransferase" evidence="3">
    <location>
        <begin position="1"/>
        <end position="140"/>
    </location>
</feature>
<dbReference type="Pfam" id="PF00583">
    <property type="entry name" value="Acetyltransf_1"/>
    <property type="match status" value="1"/>
</dbReference>
<accession>A0ABR9WI17</accession>
<protein>
    <submittedName>
        <fullName evidence="4">GNAT family N-acetyltransferase</fullName>
    </submittedName>
</protein>
<gene>
    <name evidence="4" type="ORF">IEE83_24930</name>
</gene>
<dbReference type="InterPro" id="IPR016181">
    <property type="entry name" value="Acyl_CoA_acyltransferase"/>
</dbReference>
<dbReference type="InterPro" id="IPR000182">
    <property type="entry name" value="GNAT_dom"/>
</dbReference>
<keyword evidence="2" id="KW-0012">Acyltransferase</keyword>
<proteinExistence type="predicted"/>
<keyword evidence="1" id="KW-0808">Transferase</keyword>
<dbReference type="Proteomes" id="UP000634134">
    <property type="component" value="Unassembled WGS sequence"/>
</dbReference>
<evidence type="ECO:0000313" key="4">
    <source>
        <dbReference type="EMBL" id="MBE9465140.1"/>
    </source>
</evidence>
<dbReference type="RefSeq" id="WP_194123160.1">
    <property type="nucleotide sequence ID" value="NZ_JACYGY010000001.1"/>
</dbReference>
<evidence type="ECO:0000259" key="3">
    <source>
        <dbReference type="PROSITE" id="PS51186"/>
    </source>
</evidence>
<reference evidence="5" key="1">
    <citation type="submission" date="2023-07" db="EMBL/GenBank/DDBJ databases">
        <title>Dyadobacter sp. nov 'subterranea' isolated from contaminted grondwater.</title>
        <authorList>
            <person name="Szabo I."/>
            <person name="Al-Omari J."/>
            <person name="Szerdahelyi S.G."/>
            <person name="Rado J."/>
        </authorList>
    </citation>
    <scope>NUCLEOTIDE SEQUENCE [LARGE SCALE GENOMIC DNA]</scope>
    <source>
        <strain evidence="5">UP-52</strain>
    </source>
</reference>
<sequence>MIFREARIDDIPQIQVVRHAVKENILSDPSLVTDQDCIEYLTVRGKGWVCEIDNQIIGFSIADLKDNNIWALFLKPEFEKRGIGRQLHDQMLNWYFSKKTETVWLSTTPGTKADQFYRRCGWTETGNYGTSQIRFEMTFEKWSDSR</sequence>
<name>A0ABR9WI17_9BACT</name>
<comment type="caution">
    <text evidence="4">The sequence shown here is derived from an EMBL/GenBank/DDBJ whole genome shotgun (WGS) entry which is preliminary data.</text>
</comment>
<dbReference type="SUPFAM" id="SSF55729">
    <property type="entry name" value="Acyl-CoA N-acyltransferases (Nat)"/>
    <property type="match status" value="1"/>
</dbReference>
<evidence type="ECO:0000256" key="2">
    <source>
        <dbReference type="ARBA" id="ARBA00023315"/>
    </source>
</evidence>
<organism evidence="4 5">
    <name type="scientific">Dyadobacter subterraneus</name>
    <dbReference type="NCBI Taxonomy" id="2773304"/>
    <lineage>
        <taxon>Bacteria</taxon>
        <taxon>Pseudomonadati</taxon>
        <taxon>Bacteroidota</taxon>
        <taxon>Cytophagia</taxon>
        <taxon>Cytophagales</taxon>
        <taxon>Spirosomataceae</taxon>
        <taxon>Dyadobacter</taxon>
    </lineage>
</organism>
<dbReference type="InterPro" id="IPR050832">
    <property type="entry name" value="Bact_Acetyltransf"/>
</dbReference>
<keyword evidence="5" id="KW-1185">Reference proteome</keyword>
<dbReference type="Gene3D" id="3.40.630.30">
    <property type="match status" value="1"/>
</dbReference>
<evidence type="ECO:0000256" key="1">
    <source>
        <dbReference type="ARBA" id="ARBA00022679"/>
    </source>
</evidence>
<dbReference type="EMBL" id="JACYGY010000001">
    <property type="protein sequence ID" value="MBE9465140.1"/>
    <property type="molecule type" value="Genomic_DNA"/>
</dbReference>